<dbReference type="InterPro" id="IPR000531">
    <property type="entry name" value="Beta-barrel_TonB"/>
</dbReference>
<dbReference type="SUPFAM" id="SSF49464">
    <property type="entry name" value="Carboxypeptidase regulatory domain-like"/>
    <property type="match status" value="1"/>
</dbReference>
<reference evidence="16" key="1">
    <citation type="submission" date="2019-08" db="EMBL/GenBank/DDBJ databases">
        <title>Seonamhaeicola sediminis sp. nov., isolated from marine sediment.</title>
        <authorList>
            <person name="Cao W.R."/>
        </authorList>
    </citation>
    <scope>NUCLEOTIDE SEQUENCE [LARGE SCALE GENOMIC DNA]</scope>
    <source>
        <strain evidence="16">Gy8</strain>
    </source>
</reference>
<dbReference type="PANTHER" id="PTHR32552">
    <property type="entry name" value="FERRICHROME IRON RECEPTOR-RELATED"/>
    <property type="match status" value="1"/>
</dbReference>
<accession>A0A5C7AR53</accession>
<comment type="caution">
    <text evidence="15">The sequence shown here is derived from an EMBL/GenBank/DDBJ whole genome shotgun (WGS) entry which is preliminary data.</text>
</comment>
<keyword evidence="7" id="KW-0406">Ion transport</keyword>
<evidence type="ECO:0000313" key="15">
    <source>
        <dbReference type="EMBL" id="TXE10189.1"/>
    </source>
</evidence>
<evidence type="ECO:0000256" key="10">
    <source>
        <dbReference type="ARBA" id="ARBA00023237"/>
    </source>
</evidence>
<dbReference type="InterPro" id="IPR039426">
    <property type="entry name" value="TonB-dep_rcpt-like"/>
</dbReference>
<dbReference type="PROSITE" id="PS52016">
    <property type="entry name" value="TONB_DEPENDENT_REC_3"/>
    <property type="match status" value="1"/>
</dbReference>
<gene>
    <name evidence="15" type="ORF">FUA26_10635</name>
</gene>
<dbReference type="EMBL" id="VOSC01000025">
    <property type="protein sequence ID" value="TXE10189.1"/>
    <property type="molecule type" value="Genomic_DNA"/>
</dbReference>
<dbReference type="InterPro" id="IPR012910">
    <property type="entry name" value="Plug_dom"/>
</dbReference>
<comment type="similarity">
    <text evidence="11 12">Belongs to the TonB-dependent receptor family.</text>
</comment>
<keyword evidence="8 12" id="KW-0798">TonB box</keyword>
<proteinExistence type="inferred from homology"/>
<keyword evidence="6" id="KW-0408">Iron</keyword>
<evidence type="ECO:0000256" key="7">
    <source>
        <dbReference type="ARBA" id="ARBA00023065"/>
    </source>
</evidence>
<sequence length="758" mass="85421">MYLFTCVLISTLSLSQNTIFGKVIEENNNALAYVEIKNQKASKTFFTDVNGNFKINEEGIYMFTKAGYKTTSIQLFFGKSYNIKLLLNPSQLNEVIVTSSLIPQTLKTLPTTTHIILRKDINLNNNTNINTTLNTIPGVFMQSGALNTNRITIRGIGARNLFGTSKIRAYFKDIPLTNGSGETNIEDFELGAISRIEIRKGATSSTYGAGLGGTITLFPETSNFNKKTINNQLTIGSFGLIKNLTSLNYHTKKQSLNVVYSNTHSNGFRDNNTYNRQAFLLHTNHSINNKNHVSFLGSYVNLKAFIPSSLNETNYENTPKMADFNWNNAKGFEDSKRGIFGVSWEHNYNNKLKQNTSIFSSFRSAFEPRPFNILKENTFAYGARTRLTNNLKLFKKPLSWTLGGEYFKDIYTYKTFENLYEDFPPETGSVQGNLLANFEENRSYFNIFFEVNYKPTTNTTIIIGSNLNKTSYTLYDNFTASAENPDQSGKFKYKTIISPKFGISHQATKNFNIYSNISHGFSPLSLNETLLPNGLINTDLNPETGWNFETGIRATSTNNKLQLNIAIYRLSLKNLLVAQRTSEDQFIGINAGKTQHNGLETSINYHIISNKKINLRSSINASLTNYKFKHFIDNTNNYSGNKVTGVPLNTINANTSFNIPYGIYGNINFLHVGKIPITDANNLFSKPYNLTNTKIGFKKKLNKNIKTNLFIGINNIFDVKYASQILINASSFGGNAPRYYYPGNPVNFYSGFNLNYTF</sequence>
<dbReference type="InterPro" id="IPR008969">
    <property type="entry name" value="CarboxyPept-like_regulatory"/>
</dbReference>
<dbReference type="Gene3D" id="2.40.170.20">
    <property type="entry name" value="TonB-dependent receptor, beta-barrel domain"/>
    <property type="match status" value="1"/>
</dbReference>
<keyword evidence="9 11" id="KW-0472">Membrane</keyword>
<evidence type="ECO:0000259" key="14">
    <source>
        <dbReference type="Pfam" id="PF07715"/>
    </source>
</evidence>
<dbReference type="Pfam" id="PF07715">
    <property type="entry name" value="Plug"/>
    <property type="match status" value="1"/>
</dbReference>
<keyword evidence="4" id="KW-0410">Iron transport</keyword>
<dbReference type="OrthoDB" id="9782587at2"/>
<keyword evidence="2 11" id="KW-0813">Transport</keyword>
<comment type="subcellular location">
    <subcellularLocation>
        <location evidence="1 11">Cell outer membrane</location>
        <topology evidence="1 11">Multi-pass membrane protein</topology>
    </subcellularLocation>
</comment>
<evidence type="ECO:0000256" key="12">
    <source>
        <dbReference type="RuleBase" id="RU003357"/>
    </source>
</evidence>
<dbReference type="Gene3D" id="2.170.130.10">
    <property type="entry name" value="TonB-dependent receptor, plug domain"/>
    <property type="match status" value="1"/>
</dbReference>
<keyword evidence="15" id="KW-0675">Receptor</keyword>
<dbReference type="GO" id="GO:0009279">
    <property type="term" value="C:cell outer membrane"/>
    <property type="evidence" value="ECO:0007669"/>
    <property type="project" value="UniProtKB-SubCell"/>
</dbReference>
<evidence type="ECO:0000256" key="1">
    <source>
        <dbReference type="ARBA" id="ARBA00004571"/>
    </source>
</evidence>
<protein>
    <submittedName>
        <fullName evidence="15">TonB-dependent receptor</fullName>
    </submittedName>
</protein>
<evidence type="ECO:0000256" key="9">
    <source>
        <dbReference type="ARBA" id="ARBA00023136"/>
    </source>
</evidence>
<feature type="domain" description="TonB-dependent receptor plug" evidence="14">
    <location>
        <begin position="106"/>
        <end position="213"/>
    </location>
</feature>
<keyword evidence="5 11" id="KW-0812">Transmembrane</keyword>
<dbReference type="SUPFAM" id="SSF56935">
    <property type="entry name" value="Porins"/>
    <property type="match status" value="1"/>
</dbReference>
<evidence type="ECO:0000313" key="16">
    <source>
        <dbReference type="Proteomes" id="UP000321790"/>
    </source>
</evidence>
<evidence type="ECO:0000256" key="8">
    <source>
        <dbReference type="ARBA" id="ARBA00023077"/>
    </source>
</evidence>
<dbReference type="InterPro" id="IPR036942">
    <property type="entry name" value="Beta-barrel_TonB_sf"/>
</dbReference>
<evidence type="ECO:0000259" key="13">
    <source>
        <dbReference type="Pfam" id="PF00593"/>
    </source>
</evidence>
<dbReference type="PANTHER" id="PTHR32552:SF81">
    <property type="entry name" value="TONB-DEPENDENT OUTER MEMBRANE RECEPTOR"/>
    <property type="match status" value="1"/>
</dbReference>
<name>A0A5C7AR53_9FLAO</name>
<evidence type="ECO:0000256" key="3">
    <source>
        <dbReference type="ARBA" id="ARBA00022452"/>
    </source>
</evidence>
<evidence type="ECO:0000256" key="11">
    <source>
        <dbReference type="PROSITE-ProRule" id="PRU01360"/>
    </source>
</evidence>
<keyword evidence="16" id="KW-1185">Reference proteome</keyword>
<dbReference type="Proteomes" id="UP000321790">
    <property type="component" value="Unassembled WGS sequence"/>
</dbReference>
<dbReference type="AlphaFoldDB" id="A0A5C7AR53"/>
<keyword evidence="3 11" id="KW-1134">Transmembrane beta strand</keyword>
<evidence type="ECO:0000256" key="4">
    <source>
        <dbReference type="ARBA" id="ARBA00022496"/>
    </source>
</evidence>
<evidence type="ECO:0000256" key="5">
    <source>
        <dbReference type="ARBA" id="ARBA00022692"/>
    </source>
</evidence>
<dbReference type="InterPro" id="IPR037066">
    <property type="entry name" value="Plug_dom_sf"/>
</dbReference>
<dbReference type="Pfam" id="PF00593">
    <property type="entry name" value="TonB_dep_Rec_b-barrel"/>
    <property type="match status" value="1"/>
</dbReference>
<evidence type="ECO:0000256" key="2">
    <source>
        <dbReference type="ARBA" id="ARBA00022448"/>
    </source>
</evidence>
<dbReference type="GO" id="GO:0006826">
    <property type="term" value="P:iron ion transport"/>
    <property type="evidence" value="ECO:0007669"/>
    <property type="project" value="UniProtKB-KW"/>
</dbReference>
<organism evidence="15 16">
    <name type="scientific">Seonamhaeicola algicola</name>
    <dbReference type="NCBI Taxonomy" id="1719036"/>
    <lineage>
        <taxon>Bacteria</taxon>
        <taxon>Pseudomonadati</taxon>
        <taxon>Bacteroidota</taxon>
        <taxon>Flavobacteriia</taxon>
        <taxon>Flavobacteriales</taxon>
        <taxon>Flavobacteriaceae</taxon>
    </lineage>
</organism>
<evidence type="ECO:0000256" key="6">
    <source>
        <dbReference type="ARBA" id="ARBA00023004"/>
    </source>
</evidence>
<keyword evidence="10 11" id="KW-0998">Cell outer membrane</keyword>
<feature type="domain" description="TonB-dependent receptor-like beta-barrel" evidence="13">
    <location>
        <begin position="293"/>
        <end position="716"/>
    </location>
</feature>